<evidence type="ECO:0000256" key="2">
    <source>
        <dbReference type="ARBA" id="ARBA00022448"/>
    </source>
</evidence>
<comment type="caution">
    <text evidence="9">Lacks conserved residue(s) required for the propagation of feature annotation.</text>
</comment>
<dbReference type="PANTHER" id="PTHR35011">
    <property type="entry name" value="2,3-DIKETO-L-GULONATE TRAP TRANSPORTER SMALL PERMEASE PROTEIN YIAM"/>
    <property type="match status" value="1"/>
</dbReference>
<keyword evidence="5 9" id="KW-0812">Transmembrane</keyword>
<dbReference type="PANTHER" id="PTHR35011:SF11">
    <property type="entry name" value="TRAP TRANSPORTER SMALL PERMEASE PROTEIN"/>
    <property type="match status" value="1"/>
</dbReference>
<dbReference type="Pfam" id="PF04290">
    <property type="entry name" value="DctQ"/>
    <property type="match status" value="1"/>
</dbReference>
<evidence type="ECO:0000256" key="6">
    <source>
        <dbReference type="ARBA" id="ARBA00022989"/>
    </source>
</evidence>
<evidence type="ECO:0000256" key="1">
    <source>
        <dbReference type="ARBA" id="ARBA00004429"/>
    </source>
</evidence>
<evidence type="ECO:0000313" key="12">
    <source>
        <dbReference type="Proteomes" id="UP001410394"/>
    </source>
</evidence>
<dbReference type="Proteomes" id="UP001410394">
    <property type="component" value="Unassembled WGS sequence"/>
</dbReference>
<keyword evidence="4 9" id="KW-0997">Cell inner membrane</keyword>
<keyword evidence="6 9" id="KW-1133">Transmembrane helix</keyword>
<evidence type="ECO:0000256" key="8">
    <source>
        <dbReference type="ARBA" id="ARBA00038436"/>
    </source>
</evidence>
<organism evidence="11 12">
    <name type="scientific">Uliginosibacterium sediminicola</name>
    <dbReference type="NCBI Taxonomy" id="2024550"/>
    <lineage>
        <taxon>Bacteria</taxon>
        <taxon>Pseudomonadati</taxon>
        <taxon>Pseudomonadota</taxon>
        <taxon>Betaproteobacteria</taxon>
        <taxon>Rhodocyclales</taxon>
        <taxon>Zoogloeaceae</taxon>
        <taxon>Uliginosibacterium</taxon>
    </lineage>
</organism>
<comment type="subcellular location">
    <subcellularLocation>
        <location evidence="1 9">Cell inner membrane</location>
        <topology evidence="1 9">Multi-pass membrane protein</topology>
    </subcellularLocation>
</comment>
<evidence type="ECO:0000256" key="9">
    <source>
        <dbReference type="RuleBase" id="RU369079"/>
    </source>
</evidence>
<keyword evidence="7 9" id="KW-0472">Membrane</keyword>
<keyword evidence="12" id="KW-1185">Reference proteome</keyword>
<dbReference type="InterPro" id="IPR007387">
    <property type="entry name" value="TRAP_DctQ"/>
</dbReference>
<feature type="transmembrane region" description="Helical" evidence="9">
    <location>
        <begin position="73"/>
        <end position="98"/>
    </location>
</feature>
<comment type="caution">
    <text evidence="11">The sequence shown here is derived from an EMBL/GenBank/DDBJ whole genome shotgun (WGS) entry which is preliminary data.</text>
</comment>
<evidence type="ECO:0000256" key="5">
    <source>
        <dbReference type="ARBA" id="ARBA00022692"/>
    </source>
</evidence>
<keyword evidence="2 9" id="KW-0813">Transport</keyword>
<gene>
    <name evidence="11" type="ORF">ABDB84_18255</name>
</gene>
<evidence type="ECO:0000256" key="3">
    <source>
        <dbReference type="ARBA" id="ARBA00022475"/>
    </source>
</evidence>
<feature type="transmembrane region" description="Helical" evidence="9">
    <location>
        <begin position="118"/>
        <end position="139"/>
    </location>
</feature>
<feature type="domain" description="Tripartite ATP-independent periplasmic transporters DctQ component" evidence="10">
    <location>
        <begin position="11"/>
        <end position="139"/>
    </location>
</feature>
<sequence>MYIASVCLVGLVVVVDYGVIMRYGFNDAPPFMEQVALLLVISVAMFGASAGVRDAGHIGVESLVGLLPERPKFWVGVLAGLLTTAFAVILFIGCGSMALNTYEHSIPILGIPEATRYVPPMIAGVLIVLFSIEHLIAMFTKKKVVPSWH</sequence>
<comment type="similarity">
    <text evidence="8 9">Belongs to the TRAP transporter small permease family.</text>
</comment>
<name>A0ABU9Z3W1_9RHOO</name>
<dbReference type="InterPro" id="IPR055348">
    <property type="entry name" value="DctQ"/>
</dbReference>
<evidence type="ECO:0000256" key="7">
    <source>
        <dbReference type="ARBA" id="ARBA00023136"/>
    </source>
</evidence>
<dbReference type="RefSeq" id="WP_345921212.1">
    <property type="nucleotide sequence ID" value="NZ_JBDIVE010000013.1"/>
</dbReference>
<protein>
    <recommendedName>
        <fullName evidence="9">TRAP transporter small permease protein</fullName>
    </recommendedName>
</protein>
<keyword evidence="3" id="KW-1003">Cell membrane</keyword>
<comment type="function">
    <text evidence="9">Part of the tripartite ATP-independent periplasmic (TRAP) transport system.</text>
</comment>
<reference evidence="11 12" key="1">
    <citation type="journal article" date="2018" name="Int. J. Syst. Evol. Microbiol.">
        <title>Uliginosibacterium sediminicola sp. nov., isolated from freshwater sediment.</title>
        <authorList>
            <person name="Hwang W.M."/>
            <person name="Kim S.M."/>
            <person name="Kang K."/>
            <person name="Ahn T.Y."/>
        </authorList>
    </citation>
    <scope>NUCLEOTIDE SEQUENCE [LARGE SCALE GENOMIC DNA]</scope>
    <source>
        <strain evidence="11 12">M1-21</strain>
    </source>
</reference>
<evidence type="ECO:0000313" key="11">
    <source>
        <dbReference type="EMBL" id="MEN3070433.1"/>
    </source>
</evidence>
<comment type="subunit">
    <text evidence="9">The complex comprises the extracytoplasmic solute receptor protein and the two transmembrane proteins.</text>
</comment>
<accession>A0ABU9Z3W1</accession>
<dbReference type="EMBL" id="JBDIVE010000013">
    <property type="protein sequence ID" value="MEN3070433.1"/>
    <property type="molecule type" value="Genomic_DNA"/>
</dbReference>
<feature type="transmembrane region" description="Helical" evidence="9">
    <location>
        <begin position="34"/>
        <end position="52"/>
    </location>
</feature>
<evidence type="ECO:0000256" key="4">
    <source>
        <dbReference type="ARBA" id="ARBA00022519"/>
    </source>
</evidence>
<proteinExistence type="inferred from homology"/>
<evidence type="ECO:0000259" key="10">
    <source>
        <dbReference type="Pfam" id="PF04290"/>
    </source>
</evidence>